<reference evidence="8 9" key="1">
    <citation type="submission" date="2018-07" db="EMBL/GenBank/DDBJ databases">
        <title>Mechanisms of high-level aminoglycoside resistance among Gram-negative pathogens in Brazil.</title>
        <authorList>
            <person name="Ballaben A.S."/>
            <person name="Darini A.L.C."/>
            <person name="Doi Y."/>
        </authorList>
    </citation>
    <scope>NUCLEOTIDE SEQUENCE [LARGE SCALE GENOMIC DNA]</scope>
    <source>
        <strain evidence="8 9">B2-305</strain>
    </source>
</reference>
<comment type="subcellular location">
    <subcellularLocation>
        <location evidence="1">Periplasm</location>
    </subcellularLocation>
</comment>
<evidence type="ECO:0000256" key="6">
    <source>
        <dbReference type="PIRSR" id="PIRSR009103-2"/>
    </source>
</evidence>
<sequence length="115" mass="12340">MNGVSRLLSLALLGAALHWAPAQAEEQPRLFELLGQPGYKATWHAMFKGESDVPKWVSDASGPSSPSTSLSLEGQPYVLANSCKPHDCGNNRLLVAFRGDKSAAYGLQAVSYTHL</sequence>
<feature type="site" description="Important for lysozyme inhibition" evidence="5">
    <location>
        <position position="86"/>
    </location>
</feature>
<feature type="signal peptide" evidence="7">
    <location>
        <begin position="1"/>
        <end position="24"/>
    </location>
</feature>
<dbReference type="Proteomes" id="UP000253594">
    <property type="component" value="Unassembled WGS sequence"/>
</dbReference>
<proteinExistence type="inferred from homology"/>
<gene>
    <name evidence="8" type="ORF">DT376_23475</name>
</gene>
<evidence type="ECO:0000256" key="1">
    <source>
        <dbReference type="ARBA" id="ARBA00004418"/>
    </source>
</evidence>
<accession>A0A367M5B2</accession>
<evidence type="ECO:0000256" key="2">
    <source>
        <dbReference type="ARBA" id="ARBA00009724"/>
    </source>
</evidence>
<keyword evidence="3 7" id="KW-0732">Signal</keyword>
<evidence type="ECO:0000256" key="4">
    <source>
        <dbReference type="ARBA" id="ARBA00022764"/>
    </source>
</evidence>
<evidence type="ECO:0000256" key="7">
    <source>
        <dbReference type="SAM" id="SignalP"/>
    </source>
</evidence>
<feature type="chain" id="PRO_5016687703" evidence="7">
    <location>
        <begin position="25"/>
        <end position="115"/>
    </location>
</feature>
<evidence type="ECO:0000256" key="5">
    <source>
        <dbReference type="PIRSR" id="PIRSR009103-1"/>
    </source>
</evidence>
<keyword evidence="4" id="KW-0574">Periplasm</keyword>
<evidence type="ECO:0000256" key="3">
    <source>
        <dbReference type="ARBA" id="ARBA00022729"/>
    </source>
</evidence>
<comment type="similarity">
    <text evidence="2">Belongs to the ivy family.</text>
</comment>
<dbReference type="SUPFAM" id="SSF89872">
    <property type="entry name" value="Inhibitor of vertebrate lysozyme, Ivy"/>
    <property type="match status" value="1"/>
</dbReference>
<name>A0A367M5B2_PSEAI</name>
<evidence type="ECO:0000313" key="9">
    <source>
        <dbReference type="Proteomes" id="UP000253594"/>
    </source>
</evidence>
<feature type="non-terminal residue" evidence="8">
    <location>
        <position position="115"/>
    </location>
</feature>
<dbReference type="Gene3D" id="3.40.1420.10">
    <property type="entry name" value="Inhibitor of vertebrate lysozyme"/>
    <property type="match status" value="1"/>
</dbReference>
<comment type="caution">
    <text evidence="8">The sequence shown here is derived from an EMBL/GenBank/DDBJ whole genome shotgun (WGS) entry which is preliminary data.</text>
</comment>
<dbReference type="EMBL" id="QORE01000932">
    <property type="protein sequence ID" value="RCI72492.1"/>
    <property type="molecule type" value="Genomic_DNA"/>
</dbReference>
<keyword evidence="6" id="KW-1015">Disulfide bond</keyword>
<feature type="disulfide bond" evidence="6">
    <location>
        <begin position="83"/>
        <end position="88"/>
    </location>
</feature>
<dbReference type="InterPro" id="IPR036501">
    <property type="entry name" value="Inhibitor_vert_lysozyme_sf"/>
</dbReference>
<dbReference type="GO" id="GO:0042597">
    <property type="term" value="C:periplasmic space"/>
    <property type="evidence" value="ECO:0007669"/>
    <property type="project" value="UniProtKB-SubCell"/>
</dbReference>
<dbReference type="PIRSF" id="PIRSF009103">
    <property type="entry name" value="Ivy"/>
    <property type="match status" value="1"/>
</dbReference>
<dbReference type="Pfam" id="PF08816">
    <property type="entry name" value="Ivy"/>
    <property type="match status" value="1"/>
</dbReference>
<evidence type="ECO:0000313" key="8">
    <source>
        <dbReference type="EMBL" id="RCI72492.1"/>
    </source>
</evidence>
<protein>
    <submittedName>
        <fullName evidence="8">Lysozyme inhibitor</fullName>
    </submittedName>
</protein>
<dbReference type="AlphaFoldDB" id="A0A367M5B2"/>
<dbReference type="InterPro" id="IPR014453">
    <property type="entry name" value="Inhibitor_vertebrate_lysozyme"/>
</dbReference>
<organism evidence="8 9">
    <name type="scientific">Pseudomonas aeruginosa</name>
    <dbReference type="NCBI Taxonomy" id="287"/>
    <lineage>
        <taxon>Bacteria</taxon>
        <taxon>Pseudomonadati</taxon>
        <taxon>Pseudomonadota</taxon>
        <taxon>Gammaproteobacteria</taxon>
        <taxon>Pseudomonadales</taxon>
        <taxon>Pseudomonadaceae</taxon>
        <taxon>Pseudomonas</taxon>
    </lineage>
</organism>